<proteinExistence type="predicted"/>
<keyword evidence="2" id="KW-1185">Reference proteome</keyword>
<protein>
    <submittedName>
        <fullName evidence="1">Uncharacterized protein</fullName>
    </submittedName>
</protein>
<sequence length="148" mass="16164">MNHTSTQNINSQVMQNNVVNSSMNHTSSQCQATSECFEQPALVQNHAQDSVDTENGALNSVGGSDNVPSREAGEHFHKSVGFWVHEYADPENLYIIVDPISLLFVSTVVSMSASLPSEACGTIHGKSEVSLALPSMRFNHFYLLYSES</sequence>
<dbReference type="AlphaFoldDB" id="A0AAD6P2S4"/>
<accession>A0AAD6P2S4</accession>
<evidence type="ECO:0000313" key="2">
    <source>
        <dbReference type="Proteomes" id="UP001162972"/>
    </source>
</evidence>
<dbReference type="Proteomes" id="UP001162972">
    <property type="component" value="Chromosome 5"/>
</dbReference>
<evidence type="ECO:0000313" key="1">
    <source>
        <dbReference type="EMBL" id="KAJ6414205.1"/>
    </source>
</evidence>
<organism evidence="1 2">
    <name type="scientific">Salix udensis</name>
    <dbReference type="NCBI Taxonomy" id="889485"/>
    <lineage>
        <taxon>Eukaryota</taxon>
        <taxon>Viridiplantae</taxon>
        <taxon>Streptophyta</taxon>
        <taxon>Embryophyta</taxon>
        <taxon>Tracheophyta</taxon>
        <taxon>Spermatophyta</taxon>
        <taxon>Magnoliopsida</taxon>
        <taxon>eudicotyledons</taxon>
        <taxon>Gunneridae</taxon>
        <taxon>Pentapetalae</taxon>
        <taxon>rosids</taxon>
        <taxon>fabids</taxon>
        <taxon>Malpighiales</taxon>
        <taxon>Salicaceae</taxon>
        <taxon>Saliceae</taxon>
        <taxon>Salix</taxon>
    </lineage>
</organism>
<comment type="caution">
    <text evidence="1">The sequence shown here is derived from an EMBL/GenBank/DDBJ whole genome shotgun (WGS) entry which is preliminary data.</text>
</comment>
<gene>
    <name evidence="1" type="ORF">OIU84_006936</name>
</gene>
<dbReference type="EMBL" id="JAPFFJ010000013">
    <property type="protein sequence ID" value="KAJ6414205.1"/>
    <property type="molecule type" value="Genomic_DNA"/>
</dbReference>
<reference evidence="1 2" key="1">
    <citation type="journal article" date="2023" name="Int. J. Mol. Sci.">
        <title>De Novo Assembly and Annotation of 11 Diverse Shrub Willow (Salix) Genomes Reveals Novel Gene Organization in Sex-Linked Regions.</title>
        <authorList>
            <person name="Hyden B."/>
            <person name="Feng K."/>
            <person name="Yates T.B."/>
            <person name="Jawdy S."/>
            <person name="Cereghino C."/>
            <person name="Smart L.B."/>
            <person name="Muchero W."/>
        </authorList>
    </citation>
    <scope>NUCLEOTIDE SEQUENCE [LARGE SCALE GENOMIC DNA]</scope>
    <source>
        <tissue evidence="1">Shoot tip</tissue>
    </source>
</reference>
<name>A0AAD6P2S4_9ROSI</name>